<dbReference type="RefSeq" id="WP_013864402.1">
    <property type="nucleotide sequence ID" value="NC_015635.1"/>
</dbReference>
<dbReference type="STRING" id="1032480.MLP_35330"/>
<proteinExistence type="inferred from homology"/>
<dbReference type="GO" id="GO:0055085">
    <property type="term" value="P:transmembrane transport"/>
    <property type="evidence" value="ECO:0007669"/>
    <property type="project" value="TreeGrafter"/>
</dbReference>
<evidence type="ECO:0008006" key="10">
    <source>
        <dbReference type="Google" id="ProtNLM"/>
    </source>
</evidence>
<dbReference type="AlphaFoldDB" id="F5XN97"/>
<accession>F5XN97</accession>
<dbReference type="KEGG" id="mph:MLP_35330"/>
<evidence type="ECO:0000256" key="1">
    <source>
        <dbReference type="ARBA" id="ARBA00004141"/>
    </source>
</evidence>
<keyword evidence="5 7" id="KW-0472">Membrane</keyword>
<evidence type="ECO:0000256" key="3">
    <source>
        <dbReference type="ARBA" id="ARBA00022692"/>
    </source>
</evidence>
<keyword evidence="3 7" id="KW-0812">Transmembrane</keyword>
<evidence type="ECO:0000256" key="7">
    <source>
        <dbReference type="SAM" id="Phobius"/>
    </source>
</evidence>
<feature type="transmembrane region" description="Helical" evidence="7">
    <location>
        <begin position="76"/>
        <end position="105"/>
    </location>
</feature>
<evidence type="ECO:0000256" key="5">
    <source>
        <dbReference type="ARBA" id="ARBA00023136"/>
    </source>
</evidence>
<evidence type="ECO:0000256" key="6">
    <source>
        <dbReference type="SAM" id="MobiDB-lite"/>
    </source>
</evidence>
<gene>
    <name evidence="8" type="ordered locus">MLP_35330</name>
</gene>
<reference evidence="8 9" key="1">
    <citation type="submission" date="2011-05" db="EMBL/GenBank/DDBJ databases">
        <title>Whole genome sequence of Microlunatus phosphovorus NM-1.</title>
        <authorList>
            <person name="Hosoyama A."/>
            <person name="Sasaki K."/>
            <person name="Harada T."/>
            <person name="Igarashi R."/>
            <person name="Kawakoshi A."/>
            <person name="Sasagawa M."/>
            <person name="Fukada J."/>
            <person name="Nakamura S."/>
            <person name="Katano Y."/>
            <person name="Hanada S."/>
            <person name="Kamagata Y."/>
            <person name="Nakamura N."/>
            <person name="Yamazaki S."/>
            <person name="Fujita N."/>
        </authorList>
    </citation>
    <scope>NUCLEOTIDE SEQUENCE [LARGE SCALE GENOMIC DNA]</scope>
    <source>
        <strain evidence="9">ATCC 700054 / DSM 10555 / JCM 9379 / NBRC 101784 / NCIMB 13414 / VKM Ac-1990 / NM-1</strain>
    </source>
</reference>
<dbReference type="eggNOG" id="COG0628">
    <property type="taxonomic scope" value="Bacteria"/>
</dbReference>
<sequence>MTDPTTAAKRADREPASHTGLSPASRVLLTLATATITIAGLYLARGVIGPLAVAALVVMVAHPVRRPLERRGVPSWLATAAVIVVAYLILVIMGLLLVIAVAQFVDLLPQYADRFTALEEQLVPIISQIGLDAESARTMLGSISPAKLLGLAGAVSSAVLGASTAFFFVLAYIVFMAADAGTFGALYRRFADTKAGVIDTLTRFSQSVRKYLLVNTVFGAVVAVLDGIVLVVLGLPAPMLWAILAFVTNYIPNIGFVIALIPPALLALLTGGWADALAVVIAYCVINMVMQTFIQPKFVSDAVRLSLTLTFFSVVFWSIVLGPIGAVLAIPATLLVRALLLEGDPGAFWARWLTGDQAEPLEPA</sequence>
<dbReference type="GO" id="GO:0016020">
    <property type="term" value="C:membrane"/>
    <property type="evidence" value="ECO:0007669"/>
    <property type="project" value="UniProtKB-SubCell"/>
</dbReference>
<evidence type="ECO:0000256" key="4">
    <source>
        <dbReference type="ARBA" id="ARBA00022989"/>
    </source>
</evidence>
<organism evidence="8 9">
    <name type="scientific">Microlunatus phosphovorus (strain ATCC 700054 / DSM 10555 / JCM 9379 / NBRC 101784 / NCIMB 13414 / VKM Ac-1990 / NM-1)</name>
    <dbReference type="NCBI Taxonomy" id="1032480"/>
    <lineage>
        <taxon>Bacteria</taxon>
        <taxon>Bacillati</taxon>
        <taxon>Actinomycetota</taxon>
        <taxon>Actinomycetes</taxon>
        <taxon>Propionibacteriales</taxon>
        <taxon>Propionibacteriaceae</taxon>
        <taxon>Microlunatus</taxon>
    </lineage>
</organism>
<dbReference type="Pfam" id="PF01594">
    <property type="entry name" value="AI-2E_transport"/>
    <property type="match status" value="1"/>
</dbReference>
<dbReference type="PANTHER" id="PTHR21716">
    <property type="entry name" value="TRANSMEMBRANE PROTEIN"/>
    <property type="match status" value="1"/>
</dbReference>
<feature type="transmembrane region" description="Helical" evidence="7">
    <location>
        <begin position="239"/>
        <end position="261"/>
    </location>
</feature>
<dbReference type="OrthoDB" id="9799225at2"/>
<evidence type="ECO:0000313" key="9">
    <source>
        <dbReference type="Proteomes" id="UP000007947"/>
    </source>
</evidence>
<dbReference type="PANTHER" id="PTHR21716:SF64">
    <property type="entry name" value="AI-2 TRANSPORT PROTEIN TQSA"/>
    <property type="match status" value="1"/>
</dbReference>
<feature type="region of interest" description="Disordered" evidence="6">
    <location>
        <begin position="1"/>
        <end position="20"/>
    </location>
</feature>
<protein>
    <recommendedName>
        <fullName evidence="10">AI-2E family transporter</fullName>
    </recommendedName>
</protein>
<feature type="transmembrane region" description="Helical" evidence="7">
    <location>
        <begin position="273"/>
        <end position="294"/>
    </location>
</feature>
<feature type="transmembrane region" description="Helical" evidence="7">
    <location>
        <begin position="211"/>
        <end position="233"/>
    </location>
</feature>
<keyword evidence="4 7" id="KW-1133">Transmembrane helix</keyword>
<dbReference type="Proteomes" id="UP000007947">
    <property type="component" value="Chromosome"/>
</dbReference>
<dbReference type="InterPro" id="IPR002549">
    <property type="entry name" value="AI-2E-like"/>
</dbReference>
<keyword evidence="9" id="KW-1185">Reference proteome</keyword>
<dbReference type="HOGENOM" id="CLU_031275_0_3_11"/>
<comment type="subcellular location">
    <subcellularLocation>
        <location evidence="1">Membrane</location>
        <topology evidence="1">Multi-pass membrane protein</topology>
    </subcellularLocation>
</comment>
<dbReference type="EMBL" id="AP012204">
    <property type="protein sequence ID" value="BAK36547.1"/>
    <property type="molecule type" value="Genomic_DNA"/>
</dbReference>
<feature type="transmembrane region" description="Helical" evidence="7">
    <location>
        <begin position="47"/>
        <end position="64"/>
    </location>
</feature>
<comment type="similarity">
    <text evidence="2">Belongs to the autoinducer-2 exporter (AI-2E) (TC 2.A.86) family.</text>
</comment>
<feature type="transmembrane region" description="Helical" evidence="7">
    <location>
        <begin position="314"/>
        <end position="336"/>
    </location>
</feature>
<name>F5XN97_MICPN</name>
<evidence type="ECO:0000256" key="2">
    <source>
        <dbReference type="ARBA" id="ARBA00009773"/>
    </source>
</evidence>
<evidence type="ECO:0000313" key="8">
    <source>
        <dbReference type="EMBL" id="BAK36547.1"/>
    </source>
</evidence>